<keyword evidence="19" id="KW-0460">Magnesium</keyword>
<feature type="short sequence motif" description="Meso-diaminopimelate recognition motif" evidence="19">
    <location>
        <begin position="408"/>
        <end position="411"/>
    </location>
</feature>
<comment type="caution">
    <text evidence="19">Lacks conserved residue(s) required for the propagation of feature annotation.</text>
</comment>
<dbReference type="GO" id="GO:0004326">
    <property type="term" value="F:tetrahydrofolylpolyglutamate synthase activity"/>
    <property type="evidence" value="ECO:0007669"/>
    <property type="project" value="InterPro"/>
</dbReference>
<keyword evidence="9 19" id="KW-0573">Peptidoglycan synthesis</keyword>
<evidence type="ECO:0000313" key="25">
    <source>
        <dbReference type="Proteomes" id="UP000031938"/>
    </source>
</evidence>
<dbReference type="RefSeq" id="WP_041088890.1">
    <property type="nucleotide sequence ID" value="NZ_JXRP01000018.1"/>
</dbReference>
<keyword evidence="10 19" id="KW-0131">Cell cycle</keyword>
<dbReference type="PANTHER" id="PTHR23135:SF4">
    <property type="entry name" value="UDP-N-ACETYLMURAMOYL-L-ALANYL-D-GLUTAMATE--2,6-DIAMINOPIMELATE LIGASE MURE HOMOLOG, CHLOROPLASTIC"/>
    <property type="match status" value="1"/>
</dbReference>
<evidence type="ECO:0000256" key="7">
    <source>
        <dbReference type="ARBA" id="ARBA00022840"/>
    </source>
</evidence>
<evidence type="ECO:0000256" key="5">
    <source>
        <dbReference type="ARBA" id="ARBA00022618"/>
    </source>
</evidence>
<dbReference type="Pfam" id="PF01225">
    <property type="entry name" value="Mur_ligase"/>
    <property type="match status" value="1"/>
</dbReference>
<comment type="similarity">
    <text evidence="2 19">Belongs to the MurCDEF family. MurE subfamily.</text>
</comment>
<dbReference type="HAMAP" id="MF_00208">
    <property type="entry name" value="MurE"/>
    <property type="match status" value="1"/>
</dbReference>
<comment type="PTM">
    <text evidence="19">Carboxylation is probably crucial for Mg(2+) binding and, consequently, for the gamma-phosphate positioning of ATP.</text>
</comment>
<feature type="binding site" evidence="19">
    <location>
        <begin position="408"/>
        <end position="411"/>
    </location>
    <ligand>
        <name>meso-2,6-diaminopimelate</name>
        <dbReference type="ChEBI" id="CHEBI:57791"/>
    </ligand>
</feature>
<dbReference type="SUPFAM" id="SSF63418">
    <property type="entry name" value="MurE/MurF N-terminal domain"/>
    <property type="match status" value="1"/>
</dbReference>
<dbReference type="PROSITE" id="PS01011">
    <property type="entry name" value="FOLYLPOLYGLU_SYNT_1"/>
    <property type="match status" value="1"/>
</dbReference>
<evidence type="ECO:0000256" key="15">
    <source>
        <dbReference type="ARBA" id="ARBA00072883"/>
    </source>
</evidence>
<evidence type="ECO:0000256" key="17">
    <source>
        <dbReference type="ARBA" id="ARBA00076158"/>
    </source>
</evidence>
<feature type="binding site" evidence="19">
    <location>
        <position position="178"/>
    </location>
    <ligand>
        <name>UDP-N-acetyl-alpha-D-muramoyl-L-alanyl-D-glutamate</name>
        <dbReference type="ChEBI" id="CHEBI:83900"/>
    </ligand>
</feature>
<dbReference type="InterPro" id="IPR018109">
    <property type="entry name" value="Folylpolyglutamate_synth_CS"/>
</dbReference>
<keyword evidence="6 19" id="KW-0547">Nucleotide-binding</keyword>
<feature type="binding site" evidence="19">
    <location>
        <position position="186"/>
    </location>
    <ligand>
        <name>UDP-N-acetyl-alpha-D-muramoyl-L-alanyl-D-glutamate</name>
        <dbReference type="ChEBI" id="CHEBI:83900"/>
    </ligand>
</feature>
<dbReference type="UniPathway" id="UPA00219"/>
<dbReference type="FunFam" id="3.90.190.20:FF:000006">
    <property type="entry name" value="UDP-N-acetylmuramoyl-L-alanyl-D-glutamate--2,6-diaminopimelate ligase"/>
    <property type="match status" value="1"/>
</dbReference>
<evidence type="ECO:0000259" key="23">
    <source>
        <dbReference type="Pfam" id="PF08245"/>
    </source>
</evidence>
<comment type="subcellular location">
    <subcellularLocation>
        <location evidence="19 20">Cytoplasm</location>
    </subcellularLocation>
</comment>
<evidence type="ECO:0000256" key="16">
    <source>
        <dbReference type="ARBA" id="ARBA00075482"/>
    </source>
</evidence>
<dbReference type="GO" id="GO:0008360">
    <property type="term" value="P:regulation of cell shape"/>
    <property type="evidence" value="ECO:0007669"/>
    <property type="project" value="UniProtKB-KW"/>
</dbReference>
<dbReference type="GO" id="GO:0005737">
    <property type="term" value="C:cytoplasm"/>
    <property type="evidence" value="ECO:0007669"/>
    <property type="project" value="UniProtKB-SubCell"/>
</dbReference>
<dbReference type="GO" id="GO:0051301">
    <property type="term" value="P:cell division"/>
    <property type="evidence" value="ECO:0007669"/>
    <property type="project" value="UniProtKB-KW"/>
</dbReference>
<feature type="modified residue" description="N6-carboxylysine" evidence="19">
    <location>
        <position position="218"/>
    </location>
</feature>
<dbReference type="Pfam" id="PF08245">
    <property type="entry name" value="Mur_ligase_M"/>
    <property type="match status" value="1"/>
</dbReference>
<organism evidence="24 25">
    <name type="scientific">Jeotgalibacillus soli</name>
    <dbReference type="NCBI Taxonomy" id="889306"/>
    <lineage>
        <taxon>Bacteria</taxon>
        <taxon>Bacillati</taxon>
        <taxon>Bacillota</taxon>
        <taxon>Bacilli</taxon>
        <taxon>Bacillales</taxon>
        <taxon>Caryophanaceae</taxon>
        <taxon>Jeotgalibacillus</taxon>
    </lineage>
</organism>
<feature type="binding site" evidence="19">
    <location>
        <position position="462"/>
    </location>
    <ligand>
        <name>meso-2,6-diaminopimelate</name>
        <dbReference type="ChEBI" id="CHEBI:57791"/>
    </ligand>
</feature>
<protein>
    <recommendedName>
        <fullName evidence="15 19">UDP-N-acetylmuramoyl-L-alanyl-D-glutamate--2,6-diaminopimelate ligase</fullName>
        <ecNumber evidence="14 19">6.3.2.13</ecNumber>
    </recommendedName>
    <alternativeName>
        <fullName evidence="16 19">Meso-A2pm-adding enzyme</fullName>
    </alternativeName>
    <alternativeName>
        <fullName evidence="17 19">Meso-diaminopimelate-adding enzyme</fullName>
    </alternativeName>
    <alternativeName>
        <fullName evidence="18 19">UDP-MurNAc-L-Ala-D-Glu:meso-diaminopimelate ligase</fullName>
    </alternativeName>
    <alternativeName>
        <fullName evidence="19">UDP-MurNAc-tripeptide synthetase</fullName>
    </alternativeName>
    <alternativeName>
        <fullName evidence="19">UDP-N-acetylmuramyl-tripeptide synthetase</fullName>
    </alternativeName>
</protein>
<feature type="binding site" evidence="19">
    <location>
        <position position="458"/>
    </location>
    <ligand>
        <name>meso-2,6-diaminopimelate</name>
        <dbReference type="ChEBI" id="CHEBI:57791"/>
    </ligand>
</feature>
<evidence type="ECO:0000256" key="9">
    <source>
        <dbReference type="ARBA" id="ARBA00022984"/>
    </source>
</evidence>
<feature type="binding site" evidence="19">
    <location>
        <position position="384"/>
    </location>
    <ligand>
        <name>meso-2,6-diaminopimelate</name>
        <dbReference type="ChEBI" id="CHEBI:57791"/>
    </ligand>
</feature>
<keyword evidence="3 19" id="KW-0963">Cytoplasm</keyword>
<feature type="domain" description="Mur ligase N-terminal catalytic" evidence="21">
    <location>
        <begin position="35"/>
        <end position="95"/>
    </location>
</feature>
<keyword evidence="25" id="KW-1185">Reference proteome</keyword>
<dbReference type="PATRIC" id="fig|889306.3.peg.2349"/>
<evidence type="ECO:0000256" key="10">
    <source>
        <dbReference type="ARBA" id="ARBA00023306"/>
    </source>
</evidence>
<dbReference type="NCBIfam" id="TIGR01085">
    <property type="entry name" value="murE"/>
    <property type="match status" value="1"/>
</dbReference>
<dbReference type="STRING" id="889306.KP78_23360"/>
<dbReference type="InterPro" id="IPR004101">
    <property type="entry name" value="Mur_ligase_C"/>
</dbReference>
<evidence type="ECO:0000256" key="18">
    <source>
        <dbReference type="ARBA" id="ARBA00081560"/>
    </source>
</evidence>
<evidence type="ECO:0000256" key="20">
    <source>
        <dbReference type="RuleBase" id="RU004135"/>
    </source>
</evidence>
<accession>A0A0C2V759</accession>
<dbReference type="InterPro" id="IPR036615">
    <property type="entry name" value="Mur_ligase_C_dom_sf"/>
</dbReference>
<evidence type="ECO:0000256" key="19">
    <source>
        <dbReference type="HAMAP-Rule" id="MF_00208"/>
    </source>
</evidence>
<dbReference type="InterPro" id="IPR000713">
    <property type="entry name" value="Mur_ligase_N"/>
</dbReference>
<comment type="cofactor">
    <cofactor evidence="19">
        <name>Mg(2+)</name>
        <dbReference type="ChEBI" id="CHEBI:18420"/>
    </cofactor>
</comment>
<feature type="domain" description="Mur ligase C-terminal" evidence="22">
    <location>
        <begin position="335"/>
        <end position="460"/>
    </location>
</feature>
<keyword evidence="4 19" id="KW-0436">Ligase</keyword>
<gene>
    <name evidence="19" type="primary">murE</name>
    <name evidence="24" type="ORF">KP78_23360</name>
</gene>
<dbReference type="PANTHER" id="PTHR23135">
    <property type="entry name" value="MUR LIGASE FAMILY MEMBER"/>
    <property type="match status" value="1"/>
</dbReference>
<dbReference type="Gene3D" id="3.40.1190.10">
    <property type="entry name" value="Mur-like, catalytic domain"/>
    <property type="match status" value="1"/>
</dbReference>
<sequence length="496" mass="54768">MKLLELLHCLPYYEKNGHNNDPIIKYISHHHKQVIPETLFVALKGIKSDGKDYINEAVAKGAVAIVCEDALDLTVPVIRVKNARHALAYIANHFYQYPSHKMNMVGITGTNGKTTVSHMVQSILQQSGERTGIIGTLYMKQGNDTKQASHTTPDSLLLQRILSEFLAEKVTTTVIEVSSHGLIQGRLLGCDIDIAVFTNITQDHLDYHGTMDNYRWAKSLLFSQLGHRHLADSPKFAILNEDDPFSETLKKATSAHIVTYGLTKEADVFATDIRYGHHYTVFTVHTPKGSCFISIPVVGVFNVYNALAAISTAIVKNLSLQEIKNGLSKMQSVPGRFELVDANQNFTVIVDYAHTPDSLKNVLKAIDKMTSKRIHVVVGCGGDRDRAKRPLMASVACQYATDVIFTSDNPRSESALSIIRDMEEGVTGQFYTVIPDRAEAIEFALRNAAEGDVVLIAGKGHEAYQVIGDRSVPFDDKKIAKEILNALNDSSKSSEQ</sequence>
<dbReference type="InterPro" id="IPR035911">
    <property type="entry name" value="MurE/MurF_N"/>
</dbReference>
<evidence type="ECO:0000256" key="1">
    <source>
        <dbReference type="ARBA" id="ARBA00004752"/>
    </source>
</evidence>
<dbReference type="Gene3D" id="3.90.190.20">
    <property type="entry name" value="Mur ligase, C-terminal domain"/>
    <property type="match status" value="1"/>
</dbReference>
<reference evidence="24 25" key="1">
    <citation type="submission" date="2015-01" db="EMBL/GenBank/DDBJ databases">
        <title>Genome sequencing of Jeotgalibacillus soli.</title>
        <authorList>
            <person name="Goh K.M."/>
            <person name="Chan K.-G."/>
            <person name="Yaakop A.S."/>
            <person name="Ee R."/>
            <person name="Gan H.M."/>
            <person name="Chan C.S."/>
        </authorList>
    </citation>
    <scope>NUCLEOTIDE SEQUENCE [LARGE SCALE GENOMIC DNA]</scope>
    <source>
        <strain evidence="24 25">P9</strain>
    </source>
</reference>
<feature type="binding site" evidence="19">
    <location>
        <begin position="151"/>
        <end position="152"/>
    </location>
    <ligand>
        <name>UDP-N-acetyl-alpha-D-muramoyl-L-alanyl-D-glutamate</name>
        <dbReference type="ChEBI" id="CHEBI:83900"/>
    </ligand>
</feature>
<dbReference type="AlphaFoldDB" id="A0A0C2V759"/>
<dbReference type="Gene3D" id="3.40.1390.10">
    <property type="entry name" value="MurE/MurF, N-terminal domain"/>
    <property type="match status" value="1"/>
</dbReference>
<dbReference type="GO" id="GO:0009252">
    <property type="term" value="P:peptidoglycan biosynthetic process"/>
    <property type="evidence" value="ECO:0007669"/>
    <property type="project" value="UniProtKB-UniRule"/>
</dbReference>
<dbReference type="NCBIfam" id="NF001124">
    <property type="entry name" value="PRK00139.1-2"/>
    <property type="match status" value="1"/>
</dbReference>
<comment type="caution">
    <text evidence="24">The sequence shown here is derived from an EMBL/GenBank/DDBJ whole genome shotgun (WGS) entry which is preliminary data.</text>
</comment>
<dbReference type="InterPro" id="IPR013221">
    <property type="entry name" value="Mur_ligase_cen"/>
</dbReference>
<dbReference type="Pfam" id="PF02875">
    <property type="entry name" value="Mur_ligase_C"/>
    <property type="match status" value="1"/>
</dbReference>
<dbReference type="GO" id="GO:0008765">
    <property type="term" value="F:UDP-N-acetylmuramoylalanyl-D-glutamate-2,6-diaminopimelate ligase activity"/>
    <property type="evidence" value="ECO:0007669"/>
    <property type="project" value="UniProtKB-UniRule"/>
</dbReference>
<evidence type="ECO:0000256" key="4">
    <source>
        <dbReference type="ARBA" id="ARBA00022598"/>
    </source>
</evidence>
<dbReference type="NCBIfam" id="NF001126">
    <property type="entry name" value="PRK00139.1-4"/>
    <property type="match status" value="1"/>
</dbReference>
<dbReference type="GO" id="GO:0005524">
    <property type="term" value="F:ATP binding"/>
    <property type="evidence" value="ECO:0007669"/>
    <property type="project" value="UniProtKB-UniRule"/>
</dbReference>
<keyword evidence="8 19" id="KW-0133">Cell shape</keyword>
<dbReference type="SUPFAM" id="SSF53623">
    <property type="entry name" value="MurD-like peptide ligases, catalytic domain"/>
    <property type="match status" value="1"/>
</dbReference>
<feature type="binding site" evidence="19">
    <location>
        <position position="184"/>
    </location>
    <ligand>
        <name>UDP-N-acetyl-alpha-D-muramoyl-L-alanyl-D-glutamate</name>
        <dbReference type="ChEBI" id="CHEBI:83900"/>
    </ligand>
</feature>
<evidence type="ECO:0000256" key="8">
    <source>
        <dbReference type="ARBA" id="ARBA00022960"/>
    </source>
</evidence>
<evidence type="ECO:0000256" key="12">
    <source>
        <dbReference type="ARBA" id="ARBA00050251"/>
    </source>
</evidence>
<evidence type="ECO:0000256" key="14">
    <source>
        <dbReference type="ARBA" id="ARBA00066633"/>
    </source>
</evidence>
<dbReference type="InterPro" id="IPR036565">
    <property type="entry name" value="Mur-like_cat_sf"/>
</dbReference>
<evidence type="ECO:0000256" key="13">
    <source>
        <dbReference type="ARBA" id="ARBA00056782"/>
    </source>
</evidence>
<dbReference type="EMBL" id="JXRP01000018">
    <property type="protein sequence ID" value="KIL44792.1"/>
    <property type="molecule type" value="Genomic_DNA"/>
</dbReference>
<keyword evidence="11 19" id="KW-0961">Cell wall biogenesis/degradation</keyword>
<dbReference type="EC" id="6.3.2.13" evidence="14 19"/>
<feature type="binding site" evidence="19">
    <location>
        <begin position="109"/>
        <end position="115"/>
    </location>
    <ligand>
        <name>ATP</name>
        <dbReference type="ChEBI" id="CHEBI:30616"/>
    </ligand>
</feature>
<comment type="function">
    <text evidence="13 19">Catalyzes the addition of meso-diaminopimelic acid to the nucleotide precursor UDP-N-acetylmuramoyl-L-alanyl-D-glutamate (UMAG) in the biosynthesis of bacterial cell-wall peptidoglycan.</text>
</comment>
<evidence type="ECO:0000313" key="24">
    <source>
        <dbReference type="EMBL" id="KIL44792.1"/>
    </source>
</evidence>
<evidence type="ECO:0000256" key="6">
    <source>
        <dbReference type="ARBA" id="ARBA00022741"/>
    </source>
</evidence>
<proteinExistence type="inferred from homology"/>
<evidence type="ECO:0000259" key="22">
    <source>
        <dbReference type="Pfam" id="PF02875"/>
    </source>
</evidence>
<dbReference type="Proteomes" id="UP000031938">
    <property type="component" value="Unassembled WGS sequence"/>
</dbReference>
<dbReference type="GO" id="GO:0071555">
    <property type="term" value="P:cell wall organization"/>
    <property type="evidence" value="ECO:0007669"/>
    <property type="project" value="UniProtKB-KW"/>
</dbReference>
<dbReference type="InterPro" id="IPR005761">
    <property type="entry name" value="UDP-N-AcMur-Glu-dNH2Pim_ligase"/>
</dbReference>
<dbReference type="SUPFAM" id="SSF53244">
    <property type="entry name" value="MurD-like peptide ligases, peptide-binding domain"/>
    <property type="match status" value="1"/>
</dbReference>
<evidence type="ECO:0000256" key="3">
    <source>
        <dbReference type="ARBA" id="ARBA00022490"/>
    </source>
</evidence>
<dbReference type="OrthoDB" id="9800958at2"/>
<name>A0A0C2V759_9BACL</name>
<keyword evidence="7 19" id="KW-0067">ATP-binding</keyword>
<evidence type="ECO:0000259" key="21">
    <source>
        <dbReference type="Pfam" id="PF01225"/>
    </source>
</evidence>
<evidence type="ECO:0000256" key="11">
    <source>
        <dbReference type="ARBA" id="ARBA00023316"/>
    </source>
</evidence>
<feature type="domain" description="Mur ligase central" evidence="23">
    <location>
        <begin position="107"/>
        <end position="312"/>
    </location>
</feature>
<evidence type="ECO:0000256" key="2">
    <source>
        <dbReference type="ARBA" id="ARBA00005898"/>
    </source>
</evidence>
<comment type="pathway">
    <text evidence="1 19 20">Cell wall biogenesis; peptidoglycan biosynthesis.</text>
</comment>
<comment type="catalytic activity">
    <reaction evidence="12 19">
        <text>UDP-N-acetyl-alpha-D-muramoyl-L-alanyl-D-glutamate + meso-2,6-diaminopimelate + ATP = UDP-N-acetyl-alpha-D-muramoyl-L-alanyl-gamma-D-glutamyl-meso-2,6-diaminopimelate + ADP + phosphate + H(+)</text>
        <dbReference type="Rhea" id="RHEA:23676"/>
        <dbReference type="ChEBI" id="CHEBI:15378"/>
        <dbReference type="ChEBI" id="CHEBI:30616"/>
        <dbReference type="ChEBI" id="CHEBI:43474"/>
        <dbReference type="ChEBI" id="CHEBI:57791"/>
        <dbReference type="ChEBI" id="CHEBI:83900"/>
        <dbReference type="ChEBI" id="CHEBI:83905"/>
        <dbReference type="ChEBI" id="CHEBI:456216"/>
        <dbReference type="EC" id="6.3.2.13"/>
    </reaction>
</comment>
<keyword evidence="5 19" id="KW-0132">Cell division</keyword>
<dbReference type="GO" id="GO:0000287">
    <property type="term" value="F:magnesium ion binding"/>
    <property type="evidence" value="ECO:0007669"/>
    <property type="project" value="UniProtKB-UniRule"/>
</dbReference>